<accession>A0ABS1B9K1</accession>
<dbReference type="PROSITE" id="PS50263">
    <property type="entry name" value="CN_HYDROLASE"/>
    <property type="match status" value="1"/>
</dbReference>
<dbReference type="Gene3D" id="3.60.110.10">
    <property type="entry name" value="Carbon-nitrogen hydrolase"/>
    <property type="match status" value="1"/>
</dbReference>
<dbReference type="PANTHER" id="PTHR23088">
    <property type="entry name" value="NITRILASE-RELATED"/>
    <property type="match status" value="1"/>
</dbReference>
<sequence length="268" mass="27765">MSTSTLTVALAQYAVDEDPSRATERAVRALDESAARDARLVVLPEAALAPFGTDLAAAARDHADAFDEAITATAQRHDLVAVAGSFTLAADGRVHNTVIVRGRDLRADYRKIHLYDAFGARESETIAPGDTLVSVDVDGVCVGLATCYDIRFPEQFVALAGAGAQVVVVPMAWGAGEGKADQLRLLQRARALDSTSLLLAADQVPGPGWSGKAARGVGGSAAISPLGAVIAAAGEAEELLLVEVDAEAVAEARSTLPVLTDRPELRAS</sequence>
<evidence type="ECO:0000313" key="4">
    <source>
        <dbReference type="Proteomes" id="UP000612352"/>
    </source>
</evidence>
<evidence type="ECO:0000256" key="1">
    <source>
        <dbReference type="ARBA" id="ARBA00010613"/>
    </source>
</evidence>
<dbReference type="EMBL" id="JAEDAJ010000003">
    <property type="protein sequence ID" value="MBK0331298.1"/>
    <property type="molecule type" value="Genomic_DNA"/>
</dbReference>
<keyword evidence="4" id="KW-1185">Reference proteome</keyword>
<dbReference type="Proteomes" id="UP000612352">
    <property type="component" value="Unassembled WGS sequence"/>
</dbReference>
<dbReference type="InterPro" id="IPR036526">
    <property type="entry name" value="C-N_Hydrolase_sf"/>
</dbReference>
<proteinExistence type="inferred from homology"/>
<protein>
    <submittedName>
        <fullName evidence="3">Nitrilase</fullName>
    </submittedName>
</protein>
<dbReference type="Pfam" id="PF00795">
    <property type="entry name" value="CN_hydrolase"/>
    <property type="match status" value="1"/>
</dbReference>
<dbReference type="SUPFAM" id="SSF56317">
    <property type="entry name" value="Carbon-nitrogen hydrolase"/>
    <property type="match status" value="1"/>
</dbReference>
<feature type="domain" description="CN hydrolase" evidence="2">
    <location>
        <begin position="6"/>
        <end position="246"/>
    </location>
</feature>
<dbReference type="InterPro" id="IPR001110">
    <property type="entry name" value="UPF0012_CS"/>
</dbReference>
<evidence type="ECO:0000259" key="2">
    <source>
        <dbReference type="PROSITE" id="PS50263"/>
    </source>
</evidence>
<comment type="similarity">
    <text evidence="1">Belongs to the carbon-nitrogen hydrolase superfamily. NIT1/NIT2 family.</text>
</comment>
<dbReference type="PANTHER" id="PTHR23088:SF27">
    <property type="entry name" value="DEAMINATED GLUTATHIONE AMIDASE"/>
    <property type="match status" value="1"/>
</dbReference>
<gene>
    <name evidence="3" type="ORF">I8D64_07765</name>
</gene>
<evidence type="ECO:0000313" key="3">
    <source>
        <dbReference type="EMBL" id="MBK0331298.1"/>
    </source>
</evidence>
<dbReference type="InterPro" id="IPR003010">
    <property type="entry name" value="C-N_Hydrolase"/>
</dbReference>
<name>A0ABS1B9K1_9MICO</name>
<dbReference type="PROSITE" id="PS01227">
    <property type="entry name" value="UPF0012"/>
    <property type="match status" value="1"/>
</dbReference>
<dbReference type="RefSeq" id="WP_200501924.1">
    <property type="nucleotide sequence ID" value="NZ_JAEDAJ010000003.1"/>
</dbReference>
<comment type="caution">
    <text evidence="3">The sequence shown here is derived from an EMBL/GenBank/DDBJ whole genome shotgun (WGS) entry which is preliminary data.</text>
</comment>
<reference evidence="3 4" key="1">
    <citation type="submission" date="2020-12" db="EMBL/GenBank/DDBJ databases">
        <title>Brachybacterium sp. MASK1Z-5, whole genome shotgun sequence.</title>
        <authorList>
            <person name="Tuo L."/>
        </authorList>
    </citation>
    <scope>NUCLEOTIDE SEQUENCE [LARGE SCALE GENOMIC DNA]</scope>
    <source>
        <strain evidence="3 4">MASK1Z-5</strain>
    </source>
</reference>
<organism evidence="3 4">
    <name type="scientific">Brachybacterium halotolerans</name>
    <dbReference type="NCBI Taxonomy" id="2795215"/>
    <lineage>
        <taxon>Bacteria</taxon>
        <taxon>Bacillati</taxon>
        <taxon>Actinomycetota</taxon>
        <taxon>Actinomycetes</taxon>
        <taxon>Micrococcales</taxon>
        <taxon>Dermabacteraceae</taxon>
        <taxon>Brachybacterium</taxon>
    </lineage>
</organism>